<feature type="non-terminal residue" evidence="1">
    <location>
        <position position="96"/>
    </location>
</feature>
<protein>
    <submittedName>
        <fullName evidence="1">Uncharacterized protein</fullName>
    </submittedName>
</protein>
<gene>
    <name evidence="1" type="ORF">S01H4_50186</name>
</gene>
<proteinExistence type="predicted"/>
<organism evidence="1">
    <name type="scientific">marine sediment metagenome</name>
    <dbReference type="NCBI Taxonomy" id="412755"/>
    <lineage>
        <taxon>unclassified sequences</taxon>
        <taxon>metagenomes</taxon>
        <taxon>ecological metagenomes</taxon>
    </lineage>
</organism>
<dbReference type="EMBL" id="BART01028471">
    <property type="protein sequence ID" value="GAG90604.1"/>
    <property type="molecule type" value="Genomic_DNA"/>
</dbReference>
<accession>X1B4G0</accession>
<dbReference type="AlphaFoldDB" id="X1B4G0"/>
<evidence type="ECO:0000313" key="1">
    <source>
        <dbReference type="EMBL" id="GAG90604.1"/>
    </source>
</evidence>
<sequence length="96" mass="10575">MRLWFSVSDTDPYQYSVQQPSSLESRTVEIAIDTGSVGAVHLWGQPQTENPGTYDPNSNPFRQLQNLSLDVVSTGPQISMTRGLVHNPGEGTAQER</sequence>
<name>X1B4G0_9ZZZZ</name>
<reference evidence="1" key="1">
    <citation type="journal article" date="2014" name="Front. Microbiol.">
        <title>High frequency of phylogenetically diverse reductive dehalogenase-homologous genes in deep subseafloor sedimentary metagenomes.</title>
        <authorList>
            <person name="Kawai M."/>
            <person name="Futagami T."/>
            <person name="Toyoda A."/>
            <person name="Takaki Y."/>
            <person name="Nishi S."/>
            <person name="Hori S."/>
            <person name="Arai W."/>
            <person name="Tsubouchi T."/>
            <person name="Morono Y."/>
            <person name="Uchiyama I."/>
            <person name="Ito T."/>
            <person name="Fujiyama A."/>
            <person name="Inagaki F."/>
            <person name="Takami H."/>
        </authorList>
    </citation>
    <scope>NUCLEOTIDE SEQUENCE</scope>
    <source>
        <strain evidence="1">Expedition CK06-06</strain>
    </source>
</reference>
<comment type="caution">
    <text evidence="1">The sequence shown here is derived from an EMBL/GenBank/DDBJ whole genome shotgun (WGS) entry which is preliminary data.</text>
</comment>